<dbReference type="Proteomes" id="UP000198287">
    <property type="component" value="Unassembled WGS sequence"/>
</dbReference>
<feature type="chain" id="PRO_5012375439" evidence="9">
    <location>
        <begin position="29"/>
        <end position="750"/>
    </location>
</feature>
<dbReference type="InterPro" id="IPR023311">
    <property type="entry name" value="Methusela_ecto_dom_2"/>
</dbReference>
<evidence type="ECO:0000256" key="1">
    <source>
        <dbReference type="ARBA" id="ARBA00004141"/>
    </source>
</evidence>
<dbReference type="SUPFAM" id="SSF63877">
    <property type="entry name" value="Methuselah ectodomain"/>
    <property type="match status" value="1"/>
</dbReference>
<dbReference type="OMA" id="SMNFDLW"/>
<dbReference type="PROSITE" id="PS50261">
    <property type="entry name" value="G_PROTEIN_RECEP_F2_4"/>
    <property type="match status" value="1"/>
</dbReference>
<evidence type="ECO:0000313" key="12">
    <source>
        <dbReference type="Proteomes" id="UP000198287"/>
    </source>
</evidence>
<evidence type="ECO:0000256" key="2">
    <source>
        <dbReference type="ARBA" id="ARBA00008979"/>
    </source>
</evidence>
<dbReference type="Gene3D" id="2.170.180.11">
    <property type="entry name" value="Methuselah ectodomain, domain 2"/>
    <property type="match status" value="1"/>
</dbReference>
<dbReference type="GO" id="GO:0007166">
    <property type="term" value="P:cell surface receptor signaling pathway"/>
    <property type="evidence" value="ECO:0007669"/>
    <property type="project" value="InterPro"/>
</dbReference>
<evidence type="ECO:0000313" key="11">
    <source>
        <dbReference type="EMBL" id="OXA52634.1"/>
    </source>
</evidence>
<feature type="domain" description="G-protein coupled receptors family 2 profile 2" evidence="10">
    <location>
        <begin position="354"/>
        <end position="625"/>
    </location>
</feature>
<name>A0A226E6E5_FOLCA</name>
<keyword evidence="6" id="KW-0807">Transducer</keyword>
<dbReference type="GO" id="GO:0004930">
    <property type="term" value="F:G protein-coupled receptor activity"/>
    <property type="evidence" value="ECO:0007669"/>
    <property type="project" value="UniProtKB-KW"/>
</dbReference>
<evidence type="ECO:0000256" key="3">
    <source>
        <dbReference type="ARBA" id="ARBA00022692"/>
    </source>
</evidence>
<dbReference type="AlphaFoldDB" id="A0A226E6E5"/>
<feature type="transmembrane region" description="Helical" evidence="8">
    <location>
        <begin position="387"/>
        <end position="407"/>
    </location>
</feature>
<keyword evidence="12" id="KW-1185">Reference proteome</keyword>
<evidence type="ECO:0000256" key="5">
    <source>
        <dbReference type="ARBA" id="ARBA00022989"/>
    </source>
</evidence>
<dbReference type="InterPro" id="IPR000832">
    <property type="entry name" value="GPCR_2_secretin-like"/>
</dbReference>
<feature type="transmembrane region" description="Helical" evidence="8">
    <location>
        <begin position="521"/>
        <end position="545"/>
    </location>
</feature>
<comment type="subcellular location">
    <subcellularLocation>
        <location evidence="1">Membrane</location>
        <topology evidence="1">Multi-pass membrane protein</topology>
    </subcellularLocation>
</comment>
<dbReference type="CDD" id="cd15039">
    <property type="entry name" value="7tmB3_Methuselah-like"/>
    <property type="match status" value="1"/>
</dbReference>
<feature type="signal peptide" evidence="9">
    <location>
        <begin position="1"/>
        <end position="28"/>
    </location>
</feature>
<evidence type="ECO:0000259" key="10">
    <source>
        <dbReference type="PROSITE" id="PS50261"/>
    </source>
</evidence>
<proteinExistence type="inferred from homology"/>
<feature type="transmembrane region" description="Helical" evidence="8">
    <location>
        <begin position="469"/>
        <end position="490"/>
    </location>
</feature>
<feature type="transmembrane region" description="Helical" evidence="8">
    <location>
        <begin position="427"/>
        <end position="449"/>
    </location>
</feature>
<evidence type="ECO:0000256" key="9">
    <source>
        <dbReference type="SAM" id="SignalP"/>
    </source>
</evidence>
<dbReference type="Gene3D" id="1.20.1070.10">
    <property type="entry name" value="Rhodopsin 7-helix transmembrane proteins"/>
    <property type="match status" value="1"/>
</dbReference>
<dbReference type="InterPro" id="IPR017981">
    <property type="entry name" value="GPCR_2-like_7TM"/>
</dbReference>
<feature type="transmembrane region" description="Helical" evidence="8">
    <location>
        <begin position="355"/>
        <end position="380"/>
    </location>
</feature>
<dbReference type="PANTHER" id="PTHR46953">
    <property type="entry name" value="G-PROTEIN COUPLED RECEPTOR MTH-LIKE 1-RELATED"/>
    <property type="match status" value="1"/>
</dbReference>
<dbReference type="PANTHER" id="PTHR46953:SF1">
    <property type="entry name" value="G-PROTEIN COUPLED RECEPTOR MTH-LIKE 1-RELATED"/>
    <property type="match status" value="1"/>
</dbReference>
<dbReference type="GO" id="GO:0016020">
    <property type="term" value="C:membrane"/>
    <property type="evidence" value="ECO:0007669"/>
    <property type="project" value="UniProtKB-SubCell"/>
</dbReference>
<keyword evidence="6" id="KW-0297">G-protein coupled receptor</keyword>
<reference evidence="11 12" key="1">
    <citation type="submission" date="2015-12" db="EMBL/GenBank/DDBJ databases">
        <title>The genome of Folsomia candida.</title>
        <authorList>
            <person name="Faddeeva A."/>
            <person name="Derks M.F."/>
            <person name="Anvar Y."/>
            <person name="Smit S."/>
            <person name="Van Straalen N."/>
            <person name="Roelofs D."/>
        </authorList>
    </citation>
    <scope>NUCLEOTIDE SEQUENCE [LARGE SCALE GENOMIC DNA]</scope>
    <source>
        <strain evidence="11 12">VU population</strain>
        <tissue evidence="11">Whole body</tissue>
    </source>
</reference>
<keyword evidence="3 8" id="KW-0812">Transmembrane</keyword>
<keyword evidence="5 8" id="KW-1133">Transmembrane helix</keyword>
<dbReference type="InterPro" id="IPR036272">
    <property type="entry name" value="Methuselah_N_sf"/>
</dbReference>
<dbReference type="Pfam" id="PF00002">
    <property type="entry name" value="7tm_2"/>
    <property type="match status" value="1"/>
</dbReference>
<keyword evidence="4 9" id="KW-0732">Signal</keyword>
<comment type="caution">
    <text evidence="11">The sequence shown here is derived from an EMBL/GenBank/DDBJ whole genome shotgun (WGS) entry which is preliminary data.</text>
</comment>
<protein>
    <submittedName>
        <fullName evidence="11">G-protein coupled receptor Mth</fullName>
    </submittedName>
</protein>
<dbReference type="OrthoDB" id="6134459at2759"/>
<comment type="similarity">
    <text evidence="2">Belongs to the G-protein coupled receptor 2 family. Mth subfamily.</text>
</comment>
<keyword evidence="11" id="KW-0675">Receptor</keyword>
<gene>
    <name evidence="11" type="ORF">Fcan01_12796</name>
</gene>
<accession>A0A226E6E5</accession>
<evidence type="ECO:0000256" key="8">
    <source>
        <dbReference type="SAM" id="Phobius"/>
    </source>
</evidence>
<organism evidence="11 12">
    <name type="scientific">Folsomia candida</name>
    <name type="common">Springtail</name>
    <dbReference type="NCBI Taxonomy" id="158441"/>
    <lineage>
        <taxon>Eukaryota</taxon>
        <taxon>Metazoa</taxon>
        <taxon>Ecdysozoa</taxon>
        <taxon>Arthropoda</taxon>
        <taxon>Hexapoda</taxon>
        <taxon>Collembola</taxon>
        <taxon>Entomobryomorpha</taxon>
        <taxon>Isotomoidea</taxon>
        <taxon>Isotomidae</taxon>
        <taxon>Proisotominae</taxon>
        <taxon>Folsomia</taxon>
    </lineage>
</organism>
<evidence type="ECO:0000256" key="7">
    <source>
        <dbReference type="ARBA" id="ARBA00023136"/>
    </source>
</evidence>
<evidence type="ECO:0000256" key="4">
    <source>
        <dbReference type="ARBA" id="ARBA00022729"/>
    </source>
</evidence>
<dbReference type="SUPFAM" id="SSF81321">
    <property type="entry name" value="Family A G protein-coupled receptor-like"/>
    <property type="match status" value="1"/>
</dbReference>
<feature type="transmembrane region" description="Helical" evidence="8">
    <location>
        <begin position="566"/>
        <end position="590"/>
    </location>
</feature>
<dbReference type="InterPro" id="IPR052808">
    <property type="entry name" value="GPCR_Mth-like"/>
</dbReference>
<keyword evidence="7 8" id="KW-0472">Membrane</keyword>
<feature type="transmembrane region" description="Helical" evidence="8">
    <location>
        <begin position="602"/>
        <end position="621"/>
    </location>
</feature>
<dbReference type="EMBL" id="LNIX01000006">
    <property type="protein sequence ID" value="OXA52634.1"/>
    <property type="molecule type" value="Genomic_DNA"/>
</dbReference>
<sequence>MGALKSFKKYRLGLLRFSFLLLLPHCISQEDSHENATEIVGGVPTEQGEPLEVLPEDLYPTVNKCCPFNWSYENEKCVKSGGGNDTSSEPEQEASYWEAPKTIVTLAKDFHTFNTTEILGDPVVFRLNVGQPNCTTKKFEITHNDLSGADNLDSVLALSPNGYLLWSDEGSVHQVPSQDFCIDQHKSESNYVAVFCSPVCDETHPCVRKCCNPEAILYNNSCVLSTKQWEPFLYSSPGQLAAPDSKRPIHYKIGVPNCDYYSVSLRTEETEKVYLLLNGTLVLDSNGKKVYYEPDTFCLDGSLTTTFAEDETGTDEYPDQYQVVYYSGQELDQMVILCYNPADEVNGQQPEDWRLMLYACVTLISSFFLLLTALVFIALWEYQNIHGWLQFCYVLSLLFAFTFLAIVQLSSDSIQEISSVCCKMIGAFIHFLFLSAFFWLTSMNFDLWWTFSGCRPMRASNSTGEKKRFCCFALFSYGLPGLIACVGLVLDSLYRDNPYIITPRFGERYCYFYGDKEKLPYFYGPVGLLLTINSVFFISTIYSLHKLQNDTKFATKQSSKQEKKRFLLFMKLFVVMGVLWIFEVISWATMVLNHKEQYLKNLFLPTDLLIGAQGIAIFIIFTCKPNTCRQIESQLKRFAKYLQDKRDHAAANPTFMKTEYIIAGLCMVVIPVVNRVRYLLSLCCHVTRKLESRRNMSHTNTITSTIWDKSRKVSDMGLTAVTNVDMELDVTSPKSKKLDVLSTTTIFKNP</sequence>
<evidence type="ECO:0000256" key="6">
    <source>
        <dbReference type="ARBA" id="ARBA00023040"/>
    </source>
</evidence>